<dbReference type="EMBL" id="NEXH01000020">
    <property type="protein sequence ID" value="PSN94655.1"/>
    <property type="molecule type" value="Genomic_DNA"/>
</dbReference>
<reference evidence="3 4" key="1">
    <citation type="submission" date="2017-04" db="EMBL/GenBank/DDBJ databases">
        <title>Novel microbial lineages endemic to geothermal iron-oxide mats fill important gaps in the evolutionary history of Archaea.</title>
        <authorList>
            <person name="Jay Z.J."/>
            <person name="Beam J.P."/>
            <person name="Dlakic M."/>
            <person name="Rusch D.B."/>
            <person name="Kozubal M.A."/>
            <person name="Inskeep W.P."/>
        </authorList>
    </citation>
    <scope>NUCLEOTIDE SEQUENCE [LARGE SCALE GENOMIC DNA]</scope>
    <source>
        <strain evidence="3">ECH_B_2</strain>
    </source>
</reference>
<organism evidence="3 4">
    <name type="scientific">Candidatus Marsarchaeota G2 archaeon ECH_B_2</name>
    <dbReference type="NCBI Taxonomy" id="1978160"/>
    <lineage>
        <taxon>Archaea</taxon>
        <taxon>Candidatus Marsarchaeota</taxon>
        <taxon>Candidatus Marsarchaeota group 2</taxon>
    </lineage>
</organism>
<dbReference type="Proteomes" id="UP000241284">
    <property type="component" value="Unassembled WGS sequence"/>
</dbReference>
<keyword evidence="2" id="KW-0472">Membrane</keyword>
<keyword evidence="2" id="KW-0812">Transmembrane</keyword>
<dbReference type="Pfam" id="PF16955">
    <property type="entry name" value="OFeT_1"/>
    <property type="match status" value="1"/>
</dbReference>
<feature type="transmembrane region" description="Helical" evidence="2">
    <location>
        <begin position="201"/>
        <end position="220"/>
    </location>
</feature>
<evidence type="ECO:0000256" key="2">
    <source>
        <dbReference type="SAM" id="Phobius"/>
    </source>
</evidence>
<feature type="transmembrane region" description="Helical" evidence="2">
    <location>
        <begin position="178"/>
        <end position="195"/>
    </location>
</feature>
<evidence type="ECO:0000313" key="4">
    <source>
        <dbReference type="Proteomes" id="UP000241284"/>
    </source>
</evidence>
<gene>
    <name evidence="3" type="ORF">B9Q06_08310</name>
</gene>
<dbReference type="AlphaFoldDB" id="A0A2R6B7M8"/>
<name>A0A2R6B7M8_9ARCH</name>
<feature type="transmembrane region" description="Helical" evidence="2">
    <location>
        <begin position="15"/>
        <end position="39"/>
    </location>
</feature>
<feature type="transmembrane region" description="Helical" evidence="2">
    <location>
        <begin position="118"/>
        <end position="141"/>
    </location>
</feature>
<evidence type="ECO:0000256" key="1">
    <source>
        <dbReference type="SAM" id="MobiDB-lite"/>
    </source>
</evidence>
<accession>A0A2R6B7M8</accession>
<feature type="compositionally biased region" description="Low complexity" evidence="1">
    <location>
        <begin position="230"/>
        <end position="242"/>
    </location>
</feature>
<feature type="transmembrane region" description="Helical" evidence="2">
    <location>
        <begin position="147"/>
        <end position="166"/>
    </location>
</feature>
<feature type="transmembrane region" description="Helical" evidence="2">
    <location>
        <begin position="70"/>
        <end position="89"/>
    </location>
</feature>
<comment type="caution">
    <text evidence="3">The sequence shown here is derived from an EMBL/GenBank/DDBJ whole genome shotgun (WGS) entry which is preliminary data.</text>
</comment>
<sequence length="250" mass="27071">MIPLWKTHVQFDPGIFLAALGITLLELAEASAVGLALYAESRRHTAFLALSLGVLVVFIPTAVVGKYISLLPVFAVRLIAGALLLYFGVRLTRSARRSYIRSKQASSAPYKEEFERGVLATGFSVGAVEAFEAAIVLVALLPNSYGSTILGLLLGVVLIVVFTYILRFQVRRVKQANMKMLVAALLLTFATFWFTEEVVNVSDLILIPLFLVYLAAVRWVSTRGVLNTLSTSSQSTPSASAQVKDKASGS</sequence>
<keyword evidence="2" id="KW-1133">Transmembrane helix</keyword>
<evidence type="ECO:0008006" key="5">
    <source>
        <dbReference type="Google" id="ProtNLM"/>
    </source>
</evidence>
<evidence type="ECO:0000313" key="3">
    <source>
        <dbReference type="EMBL" id="PSN94655.1"/>
    </source>
</evidence>
<feature type="transmembrane region" description="Helical" evidence="2">
    <location>
        <begin position="46"/>
        <end position="64"/>
    </location>
</feature>
<dbReference type="InterPro" id="IPR031594">
    <property type="entry name" value="OFeT_1"/>
</dbReference>
<proteinExistence type="predicted"/>
<protein>
    <recommendedName>
        <fullName evidence="5">GDT1 family protein</fullName>
    </recommendedName>
</protein>
<feature type="region of interest" description="Disordered" evidence="1">
    <location>
        <begin position="230"/>
        <end position="250"/>
    </location>
</feature>